<protein>
    <recommendedName>
        <fullName evidence="6">Peptidase M1 membrane alanine aminopeptidase domain-containing protein</fullName>
    </recommendedName>
</protein>
<sequence length="418" mass="46588">MLSKFVGEDSFLKGVTIYLKKHLYANSVTQDLWQGIQEATGLNIPKLMDNWIKKVGYPVITVTETKDGIHLRQDRFLETGPASPDENETIWTVPLSLLSVSDNGDILLDTQAVLDSREKTISLDISKPFKLNAGTISFCRVLYTPERLVAIGKEAAKNPSLFSIVDRLGLVYDALELARAGLATVSSALSLIDVLRDETEVVVLKSIAGNLSILSSVWWEYPNMVESLQAFERGIFVPIVKRLGYEFSEGEDVDSRALRELSITRAALSGDLSVIQELTSRFAHYIRTGDDSTIPADLEGIIYTIAVRYGGRDEWNAVKRIGSRPKNPASGIAAMTAMGHTSDLELAKETFQYILSECRDQDLDYQETAEFFKDKDTARYRLALQSTLSNIASRAAWVKRSTDDIEGWLEASMKKDIR</sequence>
<dbReference type="Proteomes" id="UP000006352">
    <property type="component" value="Unassembled WGS sequence"/>
</dbReference>
<dbReference type="InterPro" id="IPR014782">
    <property type="entry name" value="Peptidase_M1_dom"/>
</dbReference>
<dbReference type="InParanoid" id="J4GSW9"/>
<dbReference type="STRING" id="599839.J4GSW9"/>
<dbReference type="GO" id="GO:0043171">
    <property type="term" value="P:peptide catabolic process"/>
    <property type="evidence" value="ECO:0007669"/>
    <property type="project" value="TreeGrafter"/>
</dbReference>
<feature type="domain" description="ERAP1-like C-terminal" evidence="3">
    <location>
        <begin position="129"/>
        <end position="364"/>
    </location>
</feature>
<gene>
    <name evidence="4" type="ORF">FIBRA_06527</name>
</gene>
<feature type="domain" description="Peptidase M1 membrane alanine aminopeptidase" evidence="2">
    <location>
        <begin position="1"/>
        <end position="51"/>
    </location>
</feature>
<keyword evidence="5" id="KW-1185">Reference proteome</keyword>
<dbReference type="EMBL" id="HE797152">
    <property type="protein sequence ID" value="CCM04355.1"/>
    <property type="molecule type" value="Genomic_DNA"/>
</dbReference>
<dbReference type="InterPro" id="IPR024571">
    <property type="entry name" value="ERAP1-like_C_dom"/>
</dbReference>
<dbReference type="OrthoDB" id="10031169at2759"/>
<evidence type="ECO:0000313" key="4">
    <source>
        <dbReference type="EMBL" id="CCM04355.1"/>
    </source>
</evidence>
<dbReference type="Pfam" id="PF01433">
    <property type="entry name" value="Peptidase_M1"/>
    <property type="match status" value="1"/>
</dbReference>
<dbReference type="GO" id="GO:0006508">
    <property type="term" value="P:proteolysis"/>
    <property type="evidence" value="ECO:0007669"/>
    <property type="project" value="TreeGrafter"/>
</dbReference>
<evidence type="ECO:0000313" key="5">
    <source>
        <dbReference type="Proteomes" id="UP000006352"/>
    </source>
</evidence>
<dbReference type="GO" id="GO:0016020">
    <property type="term" value="C:membrane"/>
    <property type="evidence" value="ECO:0007669"/>
    <property type="project" value="TreeGrafter"/>
</dbReference>
<evidence type="ECO:0000259" key="3">
    <source>
        <dbReference type="Pfam" id="PF11838"/>
    </source>
</evidence>
<dbReference type="Gene3D" id="1.10.390.10">
    <property type="entry name" value="Neutral Protease Domain 2"/>
    <property type="match status" value="1"/>
</dbReference>
<dbReference type="Gene3D" id="1.25.50.20">
    <property type="match status" value="1"/>
</dbReference>
<accession>J4GSW9</accession>
<dbReference type="PANTHER" id="PTHR11533:SF174">
    <property type="entry name" value="PUROMYCIN-SENSITIVE AMINOPEPTIDASE-RELATED"/>
    <property type="match status" value="1"/>
</dbReference>
<dbReference type="GeneID" id="24099266"/>
<dbReference type="SUPFAM" id="SSF55486">
    <property type="entry name" value="Metalloproteases ('zincins'), catalytic domain"/>
    <property type="match status" value="1"/>
</dbReference>
<dbReference type="GO" id="GO:0005615">
    <property type="term" value="C:extracellular space"/>
    <property type="evidence" value="ECO:0007669"/>
    <property type="project" value="TreeGrafter"/>
</dbReference>
<dbReference type="GO" id="GO:0005737">
    <property type="term" value="C:cytoplasm"/>
    <property type="evidence" value="ECO:0007669"/>
    <property type="project" value="TreeGrafter"/>
</dbReference>
<dbReference type="HOGENOM" id="CLU_657266_0_0_1"/>
<organism evidence="4 5">
    <name type="scientific">Fibroporia radiculosa</name>
    <dbReference type="NCBI Taxonomy" id="599839"/>
    <lineage>
        <taxon>Eukaryota</taxon>
        <taxon>Fungi</taxon>
        <taxon>Dikarya</taxon>
        <taxon>Basidiomycota</taxon>
        <taxon>Agaricomycotina</taxon>
        <taxon>Agaricomycetes</taxon>
        <taxon>Polyporales</taxon>
        <taxon>Fibroporiaceae</taxon>
        <taxon>Fibroporia</taxon>
    </lineage>
</organism>
<evidence type="ECO:0000256" key="1">
    <source>
        <dbReference type="ARBA" id="ARBA00010136"/>
    </source>
</evidence>
<evidence type="ECO:0008006" key="6">
    <source>
        <dbReference type="Google" id="ProtNLM"/>
    </source>
</evidence>
<evidence type="ECO:0000259" key="2">
    <source>
        <dbReference type="Pfam" id="PF01433"/>
    </source>
</evidence>
<comment type="similarity">
    <text evidence="1">Belongs to the peptidase M1 family.</text>
</comment>
<dbReference type="GO" id="GO:0008270">
    <property type="term" value="F:zinc ion binding"/>
    <property type="evidence" value="ECO:0007669"/>
    <property type="project" value="InterPro"/>
</dbReference>
<proteinExistence type="inferred from homology"/>
<dbReference type="PANTHER" id="PTHR11533">
    <property type="entry name" value="PROTEASE M1 ZINC METALLOPROTEASE"/>
    <property type="match status" value="1"/>
</dbReference>
<dbReference type="AlphaFoldDB" id="J4GSW9"/>
<dbReference type="InterPro" id="IPR027268">
    <property type="entry name" value="Peptidase_M4/M1_CTD_sf"/>
</dbReference>
<dbReference type="InterPro" id="IPR050344">
    <property type="entry name" value="Peptidase_M1_aminopeptidases"/>
</dbReference>
<name>J4GSW9_9APHY</name>
<dbReference type="GO" id="GO:0070006">
    <property type="term" value="F:metalloaminopeptidase activity"/>
    <property type="evidence" value="ECO:0007669"/>
    <property type="project" value="TreeGrafter"/>
</dbReference>
<dbReference type="GO" id="GO:0042277">
    <property type="term" value="F:peptide binding"/>
    <property type="evidence" value="ECO:0007669"/>
    <property type="project" value="TreeGrafter"/>
</dbReference>
<dbReference type="RefSeq" id="XP_012183638.1">
    <property type="nucleotide sequence ID" value="XM_012328248.1"/>
</dbReference>
<dbReference type="Pfam" id="PF11838">
    <property type="entry name" value="ERAP1_C"/>
    <property type="match status" value="1"/>
</dbReference>
<reference evidence="4 5" key="1">
    <citation type="journal article" date="2012" name="Appl. Environ. Microbiol.">
        <title>Short-read sequencing for genomic analysis of the brown rot fungus Fibroporia radiculosa.</title>
        <authorList>
            <person name="Tang J.D."/>
            <person name="Perkins A.D."/>
            <person name="Sonstegard T.S."/>
            <person name="Schroeder S.G."/>
            <person name="Burgess S.C."/>
            <person name="Diehl S.V."/>
        </authorList>
    </citation>
    <scope>NUCLEOTIDE SEQUENCE [LARGE SCALE GENOMIC DNA]</scope>
    <source>
        <strain evidence="4 5">TFFH 294</strain>
    </source>
</reference>
<dbReference type="Gene3D" id="2.60.40.1910">
    <property type="match status" value="1"/>
</dbReference>